<evidence type="ECO:0000256" key="1">
    <source>
        <dbReference type="SAM" id="Phobius"/>
    </source>
</evidence>
<dbReference type="AlphaFoldDB" id="A0A1P8U5A8"/>
<keyword evidence="3" id="KW-1185">Reference proteome</keyword>
<organism evidence="2 3">
    <name type="scientific">Microbacterium aurum</name>
    <dbReference type="NCBI Taxonomy" id="36805"/>
    <lineage>
        <taxon>Bacteria</taxon>
        <taxon>Bacillati</taxon>
        <taxon>Actinomycetota</taxon>
        <taxon>Actinomycetes</taxon>
        <taxon>Micrococcales</taxon>
        <taxon>Microbacteriaceae</taxon>
        <taxon>Microbacterium</taxon>
    </lineage>
</organism>
<name>A0A1P8U5A8_9MICO</name>
<dbReference type="EMBL" id="CP018762">
    <property type="protein sequence ID" value="APZ33301.1"/>
    <property type="molecule type" value="Genomic_DNA"/>
</dbReference>
<dbReference type="Proteomes" id="UP000187185">
    <property type="component" value="Chromosome"/>
</dbReference>
<evidence type="ECO:0000313" key="2">
    <source>
        <dbReference type="EMBL" id="APZ33301.1"/>
    </source>
</evidence>
<gene>
    <name evidence="2" type="ORF">BOH66_02605</name>
</gene>
<accession>A0A1P8U5A8</accession>
<reference evidence="2 3" key="1">
    <citation type="submission" date="2016-12" db="EMBL/GenBank/DDBJ databases">
        <title>Complete genome sequence of Microbacterium aurum KACC 15219.</title>
        <authorList>
            <person name="Jung Y."/>
            <person name="Shin J.-H."/>
            <person name="Lee Y.-J."/>
            <person name="Yi H."/>
            <person name="Bahn Y.-S."/>
            <person name="Kim J.F."/>
            <person name="Lee D.-W."/>
        </authorList>
    </citation>
    <scope>NUCLEOTIDE SEQUENCE [LARGE SCALE GENOMIC DNA]</scope>
    <source>
        <strain evidence="2 3">KACC 15219</strain>
    </source>
</reference>
<protein>
    <submittedName>
        <fullName evidence="2">Uncharacterized protein</fullName>
    </submittedName>
</protein>
<feature type="transmembrane region" description="Helical" evidence="1">
    <location>
        <begin position="33"/>
        <end position="58"/>
    </location>
</feature>
<feature type="transmembrane region" description="Helical" evidence="1">
    <location>
        <begin position="70"/>
        <end position="90"/>
    </location>
</feature>
<keyword evidence="1" id="KW-1133">Transmembrane helix</keyword>
<sequence length="121" mass="13444">MREDSTEKEFAQDLHDDYVIHWAMRQTGPGAGLYFAITAYLWGAAAVFGLTALVNLAIATFADPNALAAAGAWGIAMIGAILISAIPHTLEENWQKRRVEAVRKSRHLRRPLSEWRKDLPS</sequence>
<keyword evidence="1" id="KW-0472">Membrane</keyword>
<keyword evidence="1" id="KW-0812">Transmembrane</keyword>
<dbReference type="KEGG" id="maur:BOH66_02605"/>
<proteinExistence type="predicted"/>
<evidence type="ECO:0000313" key="3">
    <source>
        <dbReference type="Proteomes" id="UP000187185"/>
    </source>
</evidence>